<protein>
    <recommendedName>
        <fullName evidence="3">Peptidase A1 domain-containing protein</fullName>
    </recommendedName>
</protein>
<dbReference type="PANTHER" id="PTHR13683:SF316">
    <property type="entry name" value="ASPARTYL PROTEASE APCB1"/>
    <property type="match status" value="1"/>
</dbReference>
<sequence>MVLKDDLRNERQLLRIGKIYELKEVNKVQYYTAIYVGNPPRPYFLDVDTGSDLTWIQCDAPCISCTKGPHSWYKPAKSKIVEPWDSLCQEIQPRPILSSAKTDGILGLSNAKVGIPSQLASQGVINNVLGHCIAGGAKNGGYMFFGDEFVPRWGITWIPLQSGLMNNYGKDVAKVSYGRKKTIVEHVGRNAYYAIFDSGSTYSYFPGEAYSTLINSFDYQVDGLIPDSSDPFLPLCWRSSFARSIEDVRHLFEPLILHFGKRWLIFPTTFTIPPEGYLIINNKGNICLGILNGSEVHDGSIIILGDISLRGRLVVYDNVQQKIGWAESDCDKPQKPRDFPFLF</sequence>
<keyword evidence="2" id="KW-0378">Hydrolase</keyword>
<dbReference type="InterPro" id="IPR001969">
    <property type="entry name" value="Aspartic_peptidase_AS"/>
</dbReference>
<dbReference type="PROSITE" id="PS51767">
    <property type="entry name" value="PEPTIDASE_A1"/>
    <property type="match status" value="1"/>
</dbReference>
<evidence type="ECO:0000313" key="4">
    <source>
        <dbReference type="EMBL" id="KAG0460034.1"/>
    </source>
</evidence>
<dbReference type="OrthoDB" id="2747330at2759"/>
<dbReference type="InterPro" id="IPR033121">
    <property type="entry name" value="PEPTIDASE_A1"/>
</dbReference>
<dbReference type="GO" id="GO:0004190">
    <property type="term" value="F:aspartic-type endopeptidase activity"/>
    <property type="evidence" value="ECO:0007669"/>
    <property type="project" value="UniProtKB-KW"/>
</dbReference>
<dbReference type="PRINTS" id="PR00792">
    <property type="entry name" value="PEPSIN"/>
</dbReference>
<evidence type="ECO:0000313" key="5">
    <source>
        <dbReference type="Proteomes" id="UP000639772"/>
    </source>
</evidence>
<dbReference type="Gene3D" id="2.40.70.10">
    <property type="entry name" value="Acid Proteases"/>
    <property type="match status" value="3"/>
</dbReference>
<name>A0A835PYU8_VANPL</name>
<dbReference type="EMBL" id="JADCNM010000012">
    <property type="protein sequence ID" value="KAG0460034.1"/>
    <property type="molecule type" value="Genomic_DNA"/>
</dbReference>
<dbReference type="InterPro" id="IPR032861">
    <property type="entry name" value="TAXi_N"/>
</dbReference>
<keyword evidence="2" id="KW-0064">Aspartyl protease</keyword>
<dbReference type="SUPFAM" id="SSF50630">
    <property type="entry name" value="Acid proteases"/>
    <property type="match status" value="1"/>
</dbReference>
<dbReference type="AlphaFoldDB" id="A0A835PYU8"/>
<dbReference type="Pfam" id="PF14541">
    <property type="entry name" value="TAXi_C"/>
    <property type="match status" value="1"/>
</dbReference>
<dbReference type="PROSITE" id="PS00141">
    <property type="entry name" value="ASP_PROTEASE"/>
    <property type="match status" value="1"/>
</dbReference>
<evidence type="ECO:0000259" key="3">
    <source>
        <dbReference type="PROSITE" id="PS51767"/>
    </source>
</evidence>
<gene>
    <name evidence="4" type="ORF">HPP92_023162</name>
</gene>
<dbReference type="InterPro" id="IPR001461">
    <property type="entry name" value="Aspartic_peptidase_A1"/>
</dbReference>
<comment type="caution">
    <text evidence="4">The sequence shown here is derived from an EMBL/GenBank/DDBJ whole genome shotgun (WGS) entry which is preliminary data.</text>
</comment>
<dbReference type="PANTHER" id="PTHR13683">
    <property type="entry name" value="ASPARTYL PROTEASES"/>
    <property type="match status" value="1"/>
</dbReference>
<dbReference type="InterPro" id="IPR032799">
    <property type="entry name" value="TAXi_C"/>
</dbReference>
<dbReference type="InterPro" id="IPR021109">
    <property type="entry name" value="Peptidase_aspartic_dom_sf"/>
</dbReference>
<comment type="similarity">
    <text evidence="1 2">Belongs to the peptidase A1 family.</text>
</comment>
<proteinExistence type="inferred from homology"/>
<reference evidence="4 5" key="1">
    <citation type="journal article" date="2020" name="Nat. Food">
        <title>A phased Vanilla planifolia genome enables genetic improvement of flavour and production.</title>
        <authorList>
            <person name="Hasing T."/>
            <person name="Tang H."/>
            <person name="Brym M."/>
            <person name="Khazi F."/>
            <person name="Huang T."/>
            <person name="Chambers A.H."/>
        </authorList>
    </citation>
    <scope>NUCLEOTIDE SEQUENCE [LARGE SCALE GENOMIC DNA]</scope>
    <source>
        <tissue evidence="4">Leaf</tissue>
    </source>
</reference>
<dbReference type="Pfam" id="PF14543">
    <property type="entry name" value="TAXi_N"/>
    <property type="match status" value="2"/>
</dbReference>
<feature type="domain" description="Peptidase A1" evidence="3">
    <location>
        <begin position="30"/>
        <end position="326"/>
    </location>
</feature>
<evidence type="ECO:0000256" key="2">
    <source>
        <dbReference type="RuleBase" id="RU000454"/>
    </source>
</evidence>
<keyword evidence="2" id="KW-0645">Protease</keyword>
<evidence type="ECO:0000256" key="1">
    <source>
        <dbReference type="ARBA" id="ARBA00007447"/>
    </source>
</evidence>
<accession>A0A835PYU8</accession>
<dbReference type="GO" id="GO:0006508">
    <property type="term" value="P:proteolysis"/>
    <property type="evidence" value="ECO:0007669"/>
    <property type="project" value="UniProtKB-KW"/>
</dbReference>
<organism evidence="4 5">
    <name type="scientific">Vanilla planifolia</name>
    <name type="common">Vanilla</name>
    <dbReference type="NCBI Taxonomy" id="51239"/>
    <lineage>
        <taxon>Eukaryota</taxon>
        <taxon>Viridiplantae</taxon>
        <taxon>Streptophyta</taxon>
        <taxon>Embryophyta</taxon>
        <taxon>Tracheophyta</taxon>
        <taxon>Spermatophyta</taxon>
        <taxon>Magnoliopsida</taxon>
        <taxon>Liliopsida</taxon>
        <taxon>Asparagales</taxon>
        <taxon>Orchidaceae</taxon>
        <taxon>Vanilloideae</taxon>
        <taxon>Vanilleae</taxon>
        <taxon>Vanilla</taxon>
    </lineage>
</organism>
<dbReference type="Proteomes" id="UP000639772">
    <property type="component" value="Chromosome 12"/>
</dbReference>